<comment type="similarity">
    <text evidence="1">Belongs to the ADP-ribosylglycohydrolase family.</text>
</comment>
<dbReference type="Proteomes" id="UP000663882">
    <property type="component" value="Unassembled WGS sequence"/>
</dbReference>
<feature type="binding site" evidence="12">
    <location>
        <position position="229"/>
    </location>
    <ligand>
        <name>Mg(2+)</name>
        <dbReference type="ChEBI" id="CHEBI:18420"/>
        <label>1</label>
    </ligand>
</feature>
<evidence type="ECO:0000256" key="12">
    <source>
        <dbReference type="PIRSR" id="PIRSR605502-1"/>
    </source>
</evidence>
<dbReference type="GO" id="GO:0046872">
    <property type="term" value="F:metal ion binding"/>
    <property type="evidence" value="ECO:0007669"/>
    <property type="project" value="UniProtKB-KW"/>
</dbReference>
<dbReference type="InterPro" id="IPR050792">
    <property type="entry name" value="ADP-ribosylglycohydrolase"/>
</dbReference>
<evidence type="ECO:0000256" key="1">
    <source>
        <dbReference type="ARBA" id="ARBA00010702"/>
    </source>
</evidence>
<feature type="binding site" evidence="12">
    <location>
        <position position="443"/>
    </location>
    <ligand>
        <name>Mg(2+)</name>
        <dbReference type="ChEBI" id="CHEBI:18420"/>
        <label>1</label>
    </ligand>
</feature>
<dbReference type="PANTHER" id="PTHR16222">
    <property type="entry name" value="ADP-RIBOSYLGLYCOHYDROLASE"/>
    <property type="match status" value="1"/>
</dbReference>
<dbReference type="PANTHER" id="PTHR16222:SF24">
    <property type="entry name" value="ADP-RIBOSYLHYDROLASE ARH3"/>
    <property type="match status" value="1"/>
</dbReference>
<evidence type="ECO:0000256" key="6">
    <source>
        <dbReference type="ARBA" id="ARBA00042471"/>
    </source>
</evidence>
<evidence type="ECO:0000256" key="4">
    <source>
        <dbReference type="ARBA" id="ARBA00041057"/>
    </source>
</evidence>
<protein>
    <recommendedName>
        <fullName evidence="4">ADP-ribosylhydrolase ARH3</fullName>
        <ecNumber evidence="2">3.2.1.143</ecNumber>
    </recommendedName>
    <alternativeName>
        <fullName evidence="5">ADP-ribose glycohydrolase ARH3</fullName>
    </alternativeName>
    <alternativeName>
        <fullName evidence="6">ADP-ribosylhydrolase 3</fullName>
    </alternativeName>
    <alternativeName>
        <fullName evidence="9">O-acetyl-ADP-ribose deacetylase ARH3</fullName>
    </alternativeName>
    <alternativeName>
        <fullName evidence="10">Poly(ADP-ribose) glycohydrolase ARH3</fullName>
    </alternativeName>
    <alternativeName>
        <fullName evidence="8">[Protein ADP-ribosylarginine] hydrolase-like protein 2</fullName>
    </alternativeName>
    <alternativeName>
        <fullName evidence="7">[Protein ADP-ribosylserine] hydrolase</fullName>
    </alternativeName>
</protein>
<dbReference type="Pfam" id="PF03747">
    <property type="entry name" value="ADP_ribosyl_GH"/>
    <property type="match status" value="1"/>
</dbReference>
<feature type="binding site" evidence="12">
    <location>
        <position position="228"/>
    </location>
    <ligand>
        <name>Mg(2+)</name>
        <dbReference type="ChEBI" id="CHEBI:18420"/>
        <label>1</label>
    </ligand>
</feature>
<comment type="cofactor">
    <cofactor evidence="12">
        <name>Mg(2+)</name>
        <dbReference type="ChEBI" id="CHEBI:18420"/>
    </cofactor>
    <text evidence="12">Binds 2 magnesium ions per subunit.</text>
</comment>
<dbReference type="InterPro" id="IPR005502">
    <property type="entry name" value="Ribosyl_crysJ1"/>
</dbReference>
<evidence type="ECO:0000256" key="7">
    <source>
        <dbReference type="ARBA" id="ARBA00042722"/>
    </source>
</evidence>
<dbReference type="Gene3D" id="1.10.4080.10">
    <property type="entry name" value="ADP-ribosylation/Crystallin J1"/>
    <property type="match status" value="1"/>
</dbReference>
<evidence type="ECO:0000313" key="13">
    <source>
        <dbReference type="EMBL" id="CAF1317131.1"/>
    </source>
</evidence>
<keyword evidence="3" id="KW-0378">Hydrolase</keyword>
<dbReference type="AlphaFoldDB" id="A0A815EWJ3"/>
<dbReference type="InterPro" id="IPR036705">
    <property type="entry name" value="Ribosyl_crysJ1_sf"/>
</dbReference>
<evidence type="ECO:0000256" key="2">
    <source>
        <dbReference type="ARBA" id="ARBA00012255"/>
    </source>
</evidence>
<dbReference type="GO" id="GO:0004649">
    <property type="term" value="F:poly(ADP-ribose) glycohydrolase activity"/>
    <property type="evidence" value="ECO:0007669"/>
    <property type="project" value="UniProtKB-EC"/>
</dbReference>
<evidence type="ECO:0000256" key="10">
    <source>
        <dbReference type="ARBA" id="ARBA00043193"/>
    </source>
</evidence>
<evidence type="ECO:0000256" key="8">
    <source>
        <dbReference type="ARBA" id="ARBA00042850"/>
    </source>
</evidence>
<reference evidence="13" key="1">
    <citation type="submission" date="2021-02" db="EMBL/GenBank/DDBJ databases">
        <authorList>
            <person name="Nowell W R."/>
        </authorList>
    </citation>
    <scope>NUCLEOTIDE SEQUENCE</scope>
</reference>
<proteinExistence type="inferred from homology"/>
<gene>
    <name evidence="13" type="ORF">RFH988_LOCUS30560</name>
</gene>
<evidence type="ECO:0000256" key="9">
    <source>
        <dbReference type="ARBA" id="ARBA00043187"/>
    </source>
</evidence>
<sequence length="464" mass="53342">MVNVLYSLVDVNQRFDQLVLDPLYIRNLDMTSMTMKSYHDRIYSIDNQVLSRICKNILPRIHHQINELIVEQHSMELVLHTIHYPHLYSLSLIDFQEEVLLKYLRGDTILRKLLIEQITCLHIEINDKTTPSPLPEIRSTMFALILSLCKRLIKLNFTPFYHRSTFYALDLSSIDCMSSTLTELEIYVKTFDDCLYLLDERLNCLSTLKIHVKEIVYTPETIDNTFTDDGSMALCLANSLVARHSFEPYDQLVRYKWWFRHGYMSSTGNCFDIGDATRKALCEFEKTQKAFAHEHGLPLEEIDFLSDKKLLDNFPIYCSPDGAAGNRSLMRLAPVPLFFYRKPEVAVEFSGISGRITHGDKKALDGCRYYGALIKWFKNDPLHPEIENIAKGSFKKEKGYDDGMRGKGYIVYFLEAVLWAFWSTQSFEAGALAAVNLGDDTDTTAAIYGQLAGAHYGFHKLPPE</sequence>
<keyword evidence="12" id="KW-0460">Magnesium</keyword>
<name>A0A815EWJ3_9BILA</name>
<comment type="caution">
    <text evidence="13">The sequence shown here is derived from an EMBL/GenBank/DDBJ whole genome shotgun (WGS) entry which is preliminary data.</text>
</comment>
<dbReference type="SUPFAM" id="SSF101478">
    <property type="entry name" value="ADP-ribosylglycohydrolase"/>
    <property type="match status" value="1"/>
</dbReference>
<dbReference type="OrthoDB" id="10413490at2759"/>
<keyword evidence="12" id="KW-0479">Metal-binding</keyword>
<accession>A0A815EWJ3</accession>
<feature type="binding site" evidence="12">
    <location>
        <position position="442"/>
    </location>
    <ligand>
        <name>Mg(2+)</name>
        <dbReference type="ChEBI" id="CHEBI:18420"/>
        <label>1</label>
    </ligand>
</feature>
<feature type="binding site" evidence="12">
    <location>
        <position position="227"/>
    </location>
    <ligand>
        <name>Mg(2+)</name>
        <dbReference type="ChEBI" id="CHEBI:18420"/>
        <label>1</label>
    </ligand>
</feature>
<feature type="binding site" evidence="12">
    <location>
        <position position="440"/>
    </location>
    <ligand>
        <name>Mg(2+)</name>
        <dbReference type="ChEBI" id="CHEBI:18420"/>
        <label>1</label>
    </ligand>
</feature>
<comment type="catalytic activity">
    <reaction evidence="11">
        <text>alpha-NAD(+) + H2O = ADP-D-ribose + nicotinamide + H(+)</text>
        <dbReference type="Rhea" id="RHEA:68792"/>
        <dbReference type="ChEBI" id="CHEBI:15377"/>
        <dbReference type="ChEBI" id="CHEBI:15378"/>
        <dbReference type="ChEBI" id="CHEBI:17154"/>
        <dbReference type="ChEBI" id="CHEBI:57967"/>
        <dbReference type="ChEBI" id="CHEBI:77017"/>
    </reaction>
</comment>
<evidence type="ECO:0000313" key="14">
    <source>
        <dbReference type="Proteomes" id="UP000663882"/>
    </source>
</evidence>
<organism evidence="13 14">
    <name type="scientific">Rotaria sordida</name>
    <dbReference type="NCBI Taxonomy" id="392033"/>
    <lineage>
        <taxon>Eukaryota</taxon>
        <taxon>Metazoa</taxon>
        <taxon>Spiralia</taxon>
        <taxon>Gnathifera</taxon>
        <taxon>Rotifera</taxon>
        <taxon>Eurotatoria</taxon>
        <taxon>Bdelloidea</taxon>
        <taxon>Philodinida</taxon>
        <taxon>Philodinidae</taxon>
        <taxon>Rotaria</taxon>
    </lineage>
</organism>
<evidence type="ECO:0000256" key="3">
    <source>
        <dbReference type="ARBA" id="ARBA00022801"/>
    </source>
</evidence>
<dbReference type="EC" id="3.2.1.143" evidence="2"/>
<evidence type="ECO:0000256" key="11">
    <source>
        <dbReference type="ARBA" id="ARBA00049015"/>
    </source>
</evidence>
<dbReference type="EMBL" id="CAJNOO010003087">
    <property type="protein sequence ID" value="CAF1317131.1"/>
    <property type="molecule type" value="Genomic_DNA"/>
</dbReference>
<evidence type="ECO:0000256" key="5">
    <source>
        <dbReference type="ARBA" id="ARBA00042398"/>
    </source>
</evidence>